<dbReference type="PANTHER" id="PTHR46060">
    <property type="entry name" value="MARINER MOS1 TRANSPOSASE-LIKE PROTEIN"/>
    <property type="match status" value="1"/>
</dbReference>
<proteinExistence type="predicted"/>
<evidence type="ECO:0000313" key="1">
    <source>
        <dbReference type="EMBL" id="KAF8781517.1"/>
    </source>
</evidence>
<gene>
    <name evidence="1" type="ORF">HNY73_011905</name>
</gene>
<protein>
    <recommendedName>
        <fullName evidence="3">Transposase</fullName>
    </recommendedName>
</protein>
<evidence type="ECO:0008006" key="3">
    <source>
        <dbReference type="Google" id="ProtNLM"/>
    </source>
</evidence>
<dbReference type="PANTHER" id="PTHR46060:SF1">
    <property type="entry name" value="MARINER MOS1 TRANSPOSASE-LIKE PROTEIN"/>
    <property type="match status" value="1"/>
</dbReference>
<accession>A0A8T0EVA2</accession>
<name>A0A8T0EVA2_ARGBR</name>
<dbReference type="AlphaFoldDB" id="A0A8T0EVA2"/>
<dbReference type="EMBL" id="JABXBU010001863">
    <property type="protein sequence ID" value="KAF8781517.1"/>
    <property type="molecule type" value="Genomic_DNA"/>
</dbReference>
<dbReference type="InterPro" id="IPR052709">
    <property type="entry name" value="Transposase-MT_Hybrid"/>
</dbReference>
<evidence type="ECO:0000313" key="2">
    <source>
        <dbReference type="Proteomes" id="UP000807504"/>
    </source>
</evidence>
<organism evidence="1 2">
    <name type="scientific">Argiope bruennichi</name>
    <name type="common">Wasp spider</name>
    <name type="synonym">Aranea bruennichi</name>
    <dbReference type="NCBI Taxonomy" id="94029"/>
    <lineage>
        <taxon>Eukaryota</taxon>
        <taxon>Metazoa</taxon>
        <taxon>Ecdysozoa</taxon>
        <taxon>Arthropoda</taxon>
        <taxon>Chelicerata</taxon>
        <taxon>Arachnida</taxon>
        <taxon>Araneae</taxon>
        <taxon>Araneomorphae</taxon>
        <taxon>Entelegynae</taxon>
        <taxon>Araneoidea</taxon>
        <taxon>Araneidae</taxon>
        <taxon>Argiope</taxon>
    </lineage>
</organism>
<sequence length="136" mass="15610">MEKTETRAVIKYFLKGLFSTDIKTYYQRDTTLGRSAPSFTIIKTWVADFKRGRISSLDAERSGKPKSLTTDEIVRKANKNIMNDNRLKLAEVSESVGNKKRTYDNLISILGTRKLSARWVPRLLILNQKPQRTTIS</sequence>
<dbReference type="Proteomes" id="UP000807504">
    <property type="component" value="Unassembled WGS sequence"/>
</dbReference>
<reference evidence="1" key="2">
    <citation type="submission" date="2020-06" db="EMBL/GenBank/DDBJ databases">
        <authorList>
            <person name="Sheffer M."/>
        </authorList>
    </citation>
    <scope>NUCLEOTIDE SEQUENCE</scope>
</reference>
<comment type="caution">
    <text evidence="1">The sequence shown here is derived from an EMBL/GenBank/DDBJ whole genome shotgun (WGS) entry which is preliminary data.</text>
</comment>
<reference evidence="1" key="1">
    <citation type="journal article" date="2020" name="bioRxiv">
        <title>Chromosome-level reference genome of the European wasp spider Argiope bruennichi: a resource for studies on range expansion and evolutionary adaptation.</title>
        <authorList>
            <person name="Sheffer M.M."/>
            <person name="Hoppe A."/>
            <person name="Krehenwinkel H."/>
            <person name="Uhl G."/>
            <person name="Kuss A.W."/>
            <person name="Jensen L."/>
            <person name="Jensen C."/>
            <person name="Gillespie R.G."/>
            <person name="Hoff K.J."/>
            <person name="Prost S."/>
        </authorList>
    </citation>
    <scope>NUCLEOTIDE SEQUENCE</scope>
</reference>
<keyword evidence="2" id="KW-1185">Reference proteome</keyword>